<dbReference type="EMBL" id="CP097507">
    <property type="protein sequence ID" value="URE07681.1"/>
    <property type="molecule type" value="Genomic_DNA"/>
</dbReference>
<keyword evidence="2" id="KW-0472">Membrane</keyword>
<keyword evidence="3" id="KW-1185">Reference proteome</keyword>
<dbReference type="Proteomes" id="UP001055439">
    <property type="component" value="Chromosome 5"/>
</dbReference>
<feature type="region of interest" description="Disordered" evidence="1">
    <location>
        <begin position="86"/>
        <end position="105"/>
    </location>
</feature>
<accession>A0A9E7G2K9</accession>
<keyword evidence="2" id="KW-0812">Transmembrane</keyword>
<evidence type="ECO:0000313" key="3">
    <source>
        <dbReference type="Proteomes" id="UP001055439"/>
    </source>
</evidence>
<protein>
    <submittedName>
        <fullName evidence="2">Lung seven transmembrane domain containing protein</fullName>
    </submittedName>
</protein>
<reference evidence="2" key="1">
    <citation type="submission" date="2022-05" db="EMBL/GenBank/DDBJ databases">
        <title>The Musa troglodytarum L. genome provides insights into the mechanism of non-climacteric behaviour and enrichment of carotenoids.</title>
        <authorList>
            <person name="Wang J."/>
        </authorList>
    </citation>
    <scope>NUCLEOTIDE SEQUENCE</scope>
    <source>
        <tissue evidence="2">Leaf</tissue>
    </source>
</reference>
<evidence type="ECO:0000313" key="2">
    <source>
        <dbReference type="EMBL" id="URE07681.1"/>
    </source>
</evidence>
<name>A0A9E7G2K9_9LILI</name>
<organism evidence="2 3">
    <name type="scientific">Musa troglodytarum</name>
    <name type="common">fe'i banana</name>
    <dbReference type="NCBI Taxonomy" id="320322"/>
    <lineage>
        <taxon>Eukaryota</taxon>
        <taxon>Viridiplantae</taxon>
        <taxon>Streptophyta</taxon>
        <taxon>Embryophyta</taxon>
        <taxon>Tracheophyta</taxon>
        <taxon>Spermatophyta</taxon>
        <taxon>Magnoliopsida</taxon>
        <taxon>Liliopsida</taxon>
        <taxon>Zingiberales</taxon>
        <taxon>Musaceae</taxon>
        <taxon>Musa</taxon>
    </lineage>
</organism>
<sequence>MATELVIRSRNEIAKCGEMTERRGLRNNLGVAFADLEAEMGGRQRRSGEKSSFNVACGLLSQYIKERSSVADLGGGWHRHLRMRRKGIRRHLGPGPPRSSYPARA</sequence>
<proteinExistence type="predicted"/>
<dbReference type="OrthoDB" id="19932at2759"/>
<dbReference type="AlphaFoldDB" id="A0A9E7G2K9"/>
<evidence type="ECO:0000256" key="1">
    <source>
        <dbReference type="SAM" id="MobiDB-lite"/>
    </source>
</evidence>
<gene>
    <name evidence="2" type="ORF">MUK42_18868</name>
</gene>